<dbReference type="InterPro" id="IPR002611">
    <property type="entry name" value="IstB_ATP-bd"/>
</dbReference>
<dbReference type="Gene3D" id="3.40.50.300">
    <property type="entry name" value="P-loop containing nucleotide triphosphate hydrolases"/>
    <property type="match status" value="1"/>
</dbReference>
<dbReference type="RefSeq" id="WP_175454154.1">
    <property type="nucleotide sequence ID" value="NZ_FMXE01000003.1"/>
</dbReference>
<sequence>IEKTHLLILDDFGLQPLNADTRMAVLQILEDRYQRKATLISSQIPVAQWHDYIGDPTLADAILDRLLTNSQKIELKGKSLRHQK</sequence>
<dbReference type="SUPFAM" id="SSF52540">
    <property type="entry name" value="P-loop containing nucleoside triphosphate hydrolases"/>
    <property type="match status" value="1"/>
</dbReference>
<evidence type="ECO:0000313" key="2">
    <source>
        <dbReference type="EMBL" id="SDA44833.1"/>
    </source>
</evidence>
<evidence type="ECO:0000259" key="1">
    <source>
        <dbReference type="Pfam" id="PF01695"/>
    </source>
</evidence>
<reference evidence="3" key="1">
    <citation type="submission" date="2016-10" db="EMBL/GenBank/DDBJ databases">
        <authorList>
            <person name="Varghese N."/>
            <person name="Submissions S."/>
        </authorList>
    </citation>
    <scope>NUCLEOTIDE SEQUENCE [LARGE SCALE GENOMIC DNA]</scope>
    <source>
        <strain evidence="3">DSM 22703</strain>
    </source>
</reference>
<name>A0A1G5VG20_9BACT</name>
<dbReference type="Pfam" id="PF01695">
    <property type="entry name" value="IstB_IS21"/>
    <property type="match status" value="1"/>
</dbReference>
<protein>
    <submittedName>
        <fullName evidence="2">IstB-like ATP binding protein</fullName>
    </submittedName>
</protein>
<accession>A0A1G5VG20</accession>
<feature type="domain" description="IstB-like ATP-binding" evidence="1">
    <location>
        <begin position="3"/>
        <end position="83"/>
    </location>
</feature>
<proteinExistence type="predicted"/>
<dbReference type="Proteomes" id="UP000198756">
    <property type="component" value="Unassembled WGS sequence"/>
</dbReference>
<dbReference type="EMBL" id="FMXE01000003">
    <property type="protein sequence ID" value="SDA44833.1"/>
    <property type="molecule type" value="Genomic_DNA"/>
</dbReference>
<dbReference type="GO" id="GO:0005524">
    <property type="term" value="F:ATP binding"/>
    <property type="evidence" value="ECO:0007669"/>
    <property type="project" value="InterPro"/>
</dbReference>
<dbReference type="AlphaFoldDB" id="A0A1G5VG20"/>
<dbReference type="InterPro" id="IPR027417">
    <property type="entry name" value="P-loop_NTPase"/>
</dbReference>
<evidence type="ECO:0000313" key="3">
    <source>
        <dbReference type="Proteomes" id="UP000198756"/>
    </source>
</evidence>
<feature type="non-terminal residue" evidence="2">
    <location>
        <position position="1"/>
    </location>
</feature>
<organism evidence="2 3">
    <name type="scientific">Algoriphagus alkaliphilus</name>
    <dbReference type="NCBI Taxonomy" id="279824"/>
    <lineage>
        <taxon>Bacteria</taxon>
        <taxon>Pseudomonadati</taxon>
        <taxon>Bacteroidota</taxon>
        <taxon>Cytophagia</taxon>
        <taxon>Cytophagales</taxon>
        <taxon>Cyclobacteriaceae</taxon>
        <taxon>Algoriphagus</taxon>
    </lineage>
</organism>
<gene>
    <name evidence="2" type="ORF">SAMN03080617_00520</name>
</gene>
<keyword evidence="3" id="KW-1185">Reference proteome</keyword>
<dbReference type="STRING" id="279824.SAMN03080617_00520"/>